<reference evidence="1" key="1">
    <citation type="journal article" date="2015" name="Nature">
        <title>Complex archaea that bridge the gap between prokaryotes and eukaryotes.</title>
        <authorList>
            <person name="Spang A."/>
            <person name="Saw J.H."/>
            <person name="Jorgensen S.L."/>
            <person name="Zaremba-Niedzwiedzka K."/>
            <person name="Martijn J."/>
            <person name="Lind A.E."/>
            <person name="van Eijk R."/>
            <person name="Schleper C."/>
            <person name="Guy L."/>
            <person name="Ettema T.J."/>
        </authorList>
    </citation>
    <scope>NUCLEOTIDE SEQUENCE</scope>
</reference>
<accession>A0A0F9KBI3</accession>
<protein>
    <submittedName>
        <fullName evidence="1">Uncharacterized protein</fullName>
    </submittedName>
</protein>
<dbReference type="EMBL" id="LAZR01009535">
    <property type="protein sequence ID" value="KKM72051.1"/>
    <property type="molecule type" value="Genomic_DNA"/>
</dbReference>
<name>A0A0F9KBI3_9ZZZZ</name>
<dbReference type="AlphaFoldDB" id="A0A0F9KBI3"/>
<organism evidence="1">
    <name type="scientific">marine sediment metagenome</name>
    <dbReference type="NCBI Taxonomy" id="412755"/>
    <lineage>
        <taxon>unclassified sequences</taxon>
        <taxon>metagenomes</taxon>
        <taxon>ecological metagenomes</taxon>
    </lineage>
</organism>
<sequence>MTYVRGLAPVRSFILSDVAFLLLCPSPGIGSVPLTPTHRGTHMKNRLSLMLYDLDRGESTEFILTELDLEETRIVKESEITRTVTASLWRKQIDGAKEHGRVMRPGDDVDALQNAFEETLDLAQYLMKAITEVKSTPK</sequence>
<comment type="caution">
    <text evidence="1">The sequence shown here is derived from an EMBL/GenBank/DDBJ whole genome shotgun (WGS) entry which is preliminary data.</text>
</comment>
<evidence type="ECO:0000313" key="1">
    <source>
        <dbReference type="EMBL" id="KKM72051.1"/>
    </source>
</evidence>
<proteinExistence type="predicted"/>
<gene>
    <name evidence="1" type="ORF">LCGC14_1424520</name>
</gene>